<keyword evidence="3" id="KW-1185">Reference proteome</keyword>
<feature type="region of interest" description="Disordered" evidence="1">
    <location>
        <begin position="1"/>
        <end position="20"/>
    </location>
</feature>
<accession>A0AA41W191</accession>
<organism evidence="2 3">
    <name type="scientific">Papaver nudicaule</name>
    <name type="common">Iceland poppy</name>
    <dbReference type="NCBI Taxonomy" id="74823"/>
    <lineage>
        <taxon>Eukaryota</taxon>
        <taxon>Viridiplantae</taxon>
        <taxon>Streptophyta</taxon>
        <taxon>Embryophyta</taxon>
        <taxon>Tracheophyta</taxon>
        <taxon>Spermatophyta</taxon>
        <taxon>Magnoliopsida</taxon>
        <taxon>Ranunculales</taxon>
        <taxon>Papaveraceae</taxon>
        <taxon>Papaveroideae</taxon>
        <taxon>Papaver</taxon>
    </lineage>
</organism>
<evidence type="ECO:0000313" key="2">
    <source>
        <dbReference type="EMBL" id="MCL7050933.1"/>
    </source>
</evidence>
<feature type="compositionally biased region" description="Basic and acidic residues" evidence="1">
    <location>
        <begin position="10"/>
        <end position="20"/>
    </location>
</feature>
<protein>
    <submittedName>
        <fullName evidence="2">Uncharacterized protein</fullName>
    </submittedName>
</protein>
<reference evidence="2" key="1">
    <citation type="submission" date="2022-03" db="EMBL/GenBank/DDBJ databases">
        <title>A functionally conserved STORR gene fusion in Papaver species that diverged 16.8 million years ago.</title>
        <authorList>
            <person name="Catania T."/>
        </authorList>
    </citation>
    <scope>NUCLEOTIDE SEQUENCE</scope>
    <source>
        <strain evidence="2">S-191538</strain>
    </source>
</reference>
<proteinExistence type="predicted"/>
<dbReference type="AlphaFoldDB" id="A0AA41W191"/>
<name>A0AA41W191_PAPNU</name>
<gene>
    <name evidence="2" type="ORF">MKW94_009408</name>
</gene>
<dbReference type="EMBL" id="JAJJMA010333352">
    <property type="protein sequence ID" value="MCL7050933.1"/>
    <property type="molecule type" value="Genomic_DNA"/>
</dbReference>
<sequence length="52" mass="5738">SSNSPAKVIDSGKDEEPDDVEIKVPELNAKDAKSFENVEKIIAGKVFDKMFQ</sequence>
<comment type="caution">
    <text evidence="2">The sequence shown here is derived from an EMBL/GenBank/DDBJ whole genome shotgun (WGS) entry which is preliminary data.</text>
</comment>
<evidence type="ECO:0000313" key="3">
    <source>
        <dbReference type="Proteomes" id="UP001177140"/>
    </source>
</evidence>
<feature type="non-terminal residue" evidence="2">
    <location>
        <position position="1"/>
    </location>
</feature>
<evidence type="ECO:0000256" key="1">
    <source>
        <dbReference type="SAM" id="MobiDB-lite"/>
    </source>
</evidence>
<dbReference type="Proteomes" id="UP001177140">
    <property type="component" value="Unassembled WGS sequence"/>
</dbReference>